<evidence type="ECO:0000256" key="4">
    <source>
        <dbReference type="ARBA" id="ARBA00023172"/>
    </source>
</evidence>
<comment type="caution">
    <text evidence="6">The sequence shown here is derived from an EMBL/GenBank/DDBJ whole genome shotgun (WGS) entry which is preliminary data.</text>
</comment>
<gene>
    <name evidence="6" type="ORF">MCC10076_0086</name>
</gene>
<dbReference type="CDD" id="cd01189">
    <property type="entry name" value="INT_ICEBs1_C_like"/>
    <property type="match status" value="1"/>
</dbReference>
<dbReference type="InterPro" id="IPR004107">
    <property type="entry name" value="Integrase_SAM-like_N"/>
</dbReference>
<reference evidence="6 7" key="1">
    <citation type="journal article" date="2018" name="Sci. Rep.">
        <title>Genomic diversity and distribution of Bifidobacterium longum subsp. longum across the human lifespan.</title>
        <authorList>
            <person name="Odamaki T."/>
            <person name="Bottacini F."/>
            <person name="Kato K."/>
            <person name="Mitsuyama E."/>
            <person name="Yoshida K."/>
            <person name="Horigome A."/>
            <person name="Xiao J.Z."/>
            <person name="van Sinderen D."/>
        </authorList>
    </citation>
    <scope>NUCLEOTIDE SEQUENCE [LARGE SCALE GENOMIC DNA]</scope>
    <source>
        <strain evidence="6 7">MCC10076</strain>
    </source>
</reference>
<dbReference type="InterPro" id="IPR011010">
    <property type="entry name" value="DNA_brk_join_enz"/>
</dbReference>
<evidence type="ECO:0000313" key="6">
    <source>
        <dbReference type="EMBL" id="TCF00945.1"/>
    </source>
</evidence>
<dbReference type="Pfam" id="PF14659">
    <property type="entry name" value="Phage_int_SAM_3"/>
    <property type="match status" value="1"/>
</dbReference>
<dbReference type="RefSeq" id="WP_117646719.1">
    <property type="nucleotide sequence ID" value="NZ_SHPW01000038.1"/>
</dbReference>
<evidence type="ECO:0000313" key="7">
    <source>
        <dbReference type="Proteomes" id="UP000292751"/>
    </source>
</evidence>
<evidence type="ECO:0000256" key="3">
    <source>
        <dbReference type="ARBA" id="ARBA00023125"/>
    </source>
</evidence>
<dbReference type="InterPro" id="IPR050090">
    <property type="entry name" value="Tyrosine_recombinase_XerCD"/>
</dbReference>
<protein>
    <submittedName>
        <fullName evidence="6">Site-specific recombinase</fullName>
    </submittedName>
</protein>
<keyword evidence="2" id="KW-0229">DNA integration</keyword>
<dbReference type="Pfam" id="PF00589">
    <property type="entry name" value="Phage_integrase"/>
    <property type="match status" value="1"/>
</dbReference>
<feature type="domain" description="Tyr recombinase" evidence="5">
    <location>
        <begin position="232"/>
        <end position="428"/>
    </location>
</feature>
<keyword evidence="3" id="KW-0238">DNA-binding</keyword>
<dbReference type="PANTHER" id="PTHR30349:SF64">
    <property type="entry name" value="PROPHAGE INTEGRASE INTD-RELATED"/>
    <property type="match status" value="1"/>
</dbReference>
<evidence type="ECO:0000256" key="1">
    <source>
        <dbReference type="ARBA" id="ARBA00008857"/>
    </source>
</evidence>
<dbReference type="InterPro" id="IPR002104">
    <property type="entry name" value="Integrase_catalytic"/>
</dbReference>
<dbReference type="InterPro" id="IPR013762">
    <property type="entry name" value="Integrase-like_cat_sf"/>
</dbReference>
<sequence>MARAWIEDLWLTEPKVTLPDGTATRIPVPSAAVKSLAAYMKTPGKAKVPDRFKTARYGKGKRWRVSWWGIGPDGAKKRGSKAFESRLDAEAFAAAMEDDIRAGRYIDPNDANRSFRDVAAEWLSSKNNLRDRSYVRYENEMNWYVLPKWGNRPIGGVTEAEINEWVVQLTAGTAPHEFKRKQVMQPMKAKTIKSVVKDTFGGVLGYAASPKRRWIANNPLVDVKLPQDKDVDDRVFLTHQQVADIASAAAVVDKKNSKVSKTLVQFLAYTGLRANEALALRIEDVDFTSKRIRVSKTFTTDRQGRETEGKPKGGKVRTVPIPVFLVGDLKSIIGNRNSSDYLFTAFHGGMIHLNTWRTRVWYPAKEGAGYGDIEGLKIHSLRHTYASFAIGAGCDVKTLQVVMGHASAVETLNTYAGLWPDRVDEVAEAMESKYAEWRQSEEKA</sequence>
<evidence type="ECO:0000256" key="2">
    <source>
        <dbReference type="ARBA" id="ARBA00022908"/>
    </source>
</evidence>
<dbReference type="GO" id="GO:0006310">
    <property type="term" value="P:DNA recombination"/>
    <property type="evidence" value="ECO:0007669"/>
    <property type="project" value="UniProtKB-KW"/>
</dbReference>
<comment type="similarity">
    <text evidence="1">Belongs to the 'phage' integrase family.</text>
</comment>
<dbReference type="PANTHER" id="PTHR30349">
    <property type="entry name" value="PHAGE INTEGRASE-RELATED"/>
    <property type="match status" value="1"/>
</dbReference>
<organism evidence="6 7">
    <name type="scientific">Bifidobacterium longum subsp. longum</name>
    <dbReference type="NCBI Taxonomy" id="1679"/>
    <lineage>
        <taxon>Bacteria</taxon>
        <taxon>Bacillati</taxon>
        <taxon>Actinomycetota</taxon>
        <taxon>Actinomycetes</taxon>
        <taxon>Bifidobacteriales</taxon>
        <taxon>Bifidobacteriaceae</taxon>
        <taxon>Bifidobacterium</taxon>
    </lineage>
</organism>
<dbReference type="PROSITE" id="PS51898">
    <property type="entry name" value="TYR_RECOMBINASE"/>
    <property type="match status" value="1"/>
</dbReference>
<dbReference type="Gene3D" id="1.10.443.10">
    <property type="entry name" value="Intergrase catalytic core"/>
    <property type="match status" value="1"/>
</dbReference>
<dbReference type="GO" id="GO:0015074">
    <property type="term" value="P:DNA integration"/>
    <property type="evidence" value="ECO:0007669"/>
    <property type="project" value="UniProtKB-KW"/>
</dbReference>
<dbReference type="Proteomes" id="UP000292751">
    <property type="component" value="Unassembled WGS sequence"/>
</dbReference>
<name>A0A4R0U5C5_BIFLL</name>
<dbReference type="Gene3D" id="1.10.150.130">
    <property type="match status" value="1"/>
</dbReference>
<keyword evidence="4" id="KW-0233">DNA recombination</keyword>
<proteinExistence type="inferred from homology"/>
<dbReference type="EMBL" id="SHRX01000001">
    <property type="protein sequence ID" value="TCF00945.1"/>
    <property type="molecule type" value="Genomic_DNA"/>
</dbReference>
<dbReference type="InterPro" id="IPR010998">
    <property type="entry name" value="Integrase_recombinase_N"/>
</dbReference>
<dbReference type="AlphaFoldDB" id="A0A4R0U5C5"/>
<dbReference type="SUPFAM" id="SSF56349">
    <property type="entry name" value="DNA breaking-rejoining enzymes"/>
    <property type="match status" value="1"/>
</dbReference>
<dbReference type="GO" id="GO:0003677">
    <property type="term" value="F:DNA binding"/>
    <property type="evidence" value="ECO:0007669"/>
    <property type="project" value="UniProtKB-KW"/>
</dbReference>
<accession>A0A4R0U5C5</accession>
<evidence type="ECO:0000259" key="5">
    <source>
        <dbReference type="PROSITE" id="PS51898"/>
    </source>
</evidence>